<sequence>MFNKESERYLSDDHRKNGDQAFESAFSNQGPEFESAFQEEKAEKRHFFLTLVLPLILLSVSWMSVFL</sequence>
<gene>
    <name evidence="3" type="ORF">D8867_05380</name>
    <name evidence="2" type="ORF">FHI56_04390</name>
</gene>
<proteinExistence type="predicted"/>
<dbReference type="EMBL" id="RJNF01000011">
    <property type="protein sequence ID" value="RSI57949.1"/>
    <property type="molecule type" value="Genomic_DNA"/>
</dbReference>
<evidence type="ECO:0000313" key="5">
    <source>
        <dbReference type="Proteomes" id="UP000322622"/>
    </source>
</evidence>
<protein>
    <submittedName>
        <fullName evidence="3">Uncharacterized protein</fullName>
    </submittedName>
</protein>
<keyword evidence="1" id="KW-0812">Transmembrane</keyword>
<keyword evidence="1" id="KW-1133">Transmembrane helix</keyword>
<evidence type="ECO:0000313" key="3">
    <source>
        <dbReference type="EMBL" id="RSI57949.1"/>
    </source>
</evidence>
<dbReference type="Proteomes" id="UP000322622">
    <property type="component" value="Chromosome"/>
</dbReference>
<evidence type="ECO:0000313" key="2">
    <source>
        <dbReference type="EMBL" id="QEM32160.1"/>
    </source>
</evidence>
<reference evidence="2 5" key="2">
    <citation type="submission" date="2019-06" db="EMBL/GenBank/DDBJ databases">
        <title>Complete genome sequence of Streptococcus salivarius LAB813.</title>
        <authorList>
            <person name="Levesque C.M."/>
            <person name="Gong S.-G."/>
            <person name="Dufour D."/>
            <person name="Barbour A."/>
        </authorList>
    </citation>
    <scope>NUCLEOTIDE SEQUENCE [LARGE SCALE GENOMIC DNA]</scope>
    <source>
        <strain evidence="2 5">LAB813</strain>
    </source>
</reference>
<feature type="transmembrane region" description="Helical" evidence="1">
    <location>
        <begin position="47"/>
        <end position="65"/>
    </location>
</feature>
<organism evidence="3 4">
    <name type="scientific">Streptococcus salivarius</name>
    <dbReference type="NCBI Taxonomy" id="1304"/>
    <lineage>
        <taxon>Bacteria</taxon>
        <taxon>Bacillati</taxon>
        <taxon>Bacillota</taxon>
        <taxon>Bacilli</taxon>
        <taxon>Lactobacillales</taxon>
        <taxon>Streptococcaceae</taxon>
        <taxon>Streptococcus</taxon>
    </lineage>
</organism>
<reference evidence="3 4" key="1">
    <citation type="submission" date="2018-11" db="EMBL/GenBank/DDBJ databases">
        <title>Species Designations Belie Phenotypic and Genotypic Heterogeneity in Oral Streptococci.</title>
        <authorList>
            <person name="Velsko I."/>
        </authorList>
    </citation>
    <scope>NUCLEOTIDE SEQUENCE [LARGE SCALE GENOMIC DNA]</scope>
    <source>
        <strain evidence="3 4">BCC42</strain>
    </source>
</reference>
<dbReference type="RefSeq" id="WP_045768789.1">
    <property type="nucleotide sequence ID" value="NZ_CABFMJ010000010.1"/>
</dbReference>
<dbReference type="EMBL" id="CP040804">
    <property type="protein sequence ID" value="QEM32160.1"/>
    <property type="molecule type" value="Genomic_DNA"/>
</dbReference>
<accession>A0AAP3Q682</accession>
<dbReference type="AlphaFoldDB" id="A0AAP3Q682"/>
<dbReference type="Proteomes" id="UP000273998">
    <property type="component" value="Unassembled WGS sequence"/>
</dbReference>
<evidence type="ECO:0000313" key="4">
    <source>
        <dbReference type="Proteomes" id="UP000273998"/>
    </source>
</evidence>
<name>A0AAP3Q682_STRSL</name>
<keyword evidence="1" id="KW-0472">Membrane</keyword>
<evidence type="ECO:0000256" key="1">
    <source>
        <dbReference type="SAM" id="Phobius"/>
    </source>
</evidence>